<protein>
    <recommendedName>
        <fullName evidence="3">Nephrocystin 3-like N-terminal domain-containing protein</fullName>
    </recommendedName>
</protein>
<evidence type="ECO:0000256" key="2">
    <source>
        <dbReference type="SAM" id="SignalP"/>
    </source>
</evidence>
<keyword evidence="1" id="KW-0677">Repeat</keyword>
<dbReference type="InterPro" id="IPR027417">
    <property type="entry name" value="P-loop_NTPase"/>
</dbReference>
<dbReference type="AlphaFoldDB" id="A0A5N6J325"/>
<reference evidence="4 5" key="1">
    <citation type="submission" date="2019-04" db="EMBL/GenBank/DDBJ databases">
        <title>Fungal friends and foes A comparative genomics study of 23 Aspergillus species from section Flavi.</title>
        <authorList>
            <consortium name="DOE Joint Genome Institute"/>
            <person name="Kjaerbolling I."/>
            <person name="Vesth T.C."/>
            <person name="Frisvad J.C."/>
            <person name="Nybo J.L."/>
            <person name="Theobald S."/>
            <person name="Kildgaard S."/>
            <person name="Petersen T.I."/>
            <person name="Kuo A."/>
            <person name="Sato A."/>
            <person name="Lyhne E.K."/>
            <person name="Kogle M.E."/>
            <person name="Wiebenga A."/>
            <person name="Kun R.S."/>
            <person name="Lubbers R.J."/>
            <person name="Makela M.R."/>
            <person name="Barry K."/>
            <person name="Chovatia M."/>
            <person name="Clum A."/>
            <person name="Daum C."/>
            <person name="Haridas S."/>
            <person name="He G."/>
            <person name="LaButti K."/>
            <person name="Lipzen A."/>
            <person name="Mondo S."/>
            <person name="Pangilinan J."/>
            <person name="Riley R."/>
            <person name="Salamov A."/>
            <person name="Simmons B.A."/>
            <person name="Magnuson J.K."/>
            <person name="Henrissat B."/>
            <person name="Mortensen U.H."/>
            <person name="Larsen T.O."/>
            <person name="De vries R.P."/>
            <person name="Grigoriev I.V."/>
            <person name="Machida M."/>
            <person name="Baker S.E."/>
            <person name="Andersen M.R."/>
        </authorList>
    </citation>
    <scope>NUCLEOTIDE SEQUENCE [LARGE SCALE GENOMIC DNA]</scope>
    <source>
        <strain evidence="4 5">CBS 117635</strain>
    </source>
</reference>
<dbReference type="InterPro" id="IPR056884">
    <property type="entry name" value="NPHP3-like_N"/>
</dbReference>
<evidence type="ECO:0000313" key="5">
    <source>
        <dbReference type="Proteomes" id="UP000326289"/>
    </source>
</evidence>
<evidence type="ECO:0000259" key="3">
    <source>
        <dbReference type="Pfam" id="PF24883"/>
    </source>
</evidence>
<feature type="chain" id="PRO_5024958286" description="Nephrocystin 3-like N-terminal domain-containing protein" evidence="2">
    <location>
        <begin position="20"/>
        <end position="224"/>
    </location>
</feature>
<proteinExistence type="predicted"/>
<keyword evidence="5" id="KW-1185">Reference proteome</keyword>
<accession>A0A5N6J325</accession>
<name>A0A5N6J325_9EURO</name>
<evidence type="ECO:0000313" key="4">
    <source>
        <dbReference type="EMBL" id="KAB8272687.1"/>
    </source>
</evidence>
<feature type="signal peptide" evidence="2">
    <location>
        <begin position="1"/>
        <end position="19"/>
    </location>
</feature>
<feature type="domain" description="Nephrocystin 3-like N-terminal" evidence="3">
    <location>
        <begin position="98"/>
        <end position="203"/>
    </location>
</feature>
<dbReference type="Pfam" id="PF24883">
    <property type="entry name" value="NPHP3_N"/>
    <property type="match status" value="1"/>
</dbReference>
<sequence>MITSTGIIWICANFMGLMTLSTRRSLGRSSATFLMCEGRLMNEAILNLLMSLEGHGVCSNRRMEQIETGTDGTLRWLYTARAHRNHAALSQGDRTCTLASWLEGQGPQDVFWITGKPGSGKSTAIKHLVDQPRTMEHLRKHPSAESKLVGVEQDWCLLPAFITNRGSDEQRSWDPMLYGILRQLLIKLPPLDHSVIPLARRKMTKRFPANTVPCDQNQDIEVYE</sequence>
<dbReference type="PANTHER" id="PTHR10039">
    <property type="entry name" value="AMELOGENIN"/>
    <property type="match status" value="1"/>
</dbReference>
<organism evidence="4 5">
    <name type="scientific">Aspergillus minisclerotigenes</name>
    <dbReference type="NCBI Taxonomy" id="656917"/>
    <lineage>
        <taxon>Eukaryota</taxon>
        <taxon>Fungi</taxon>
        <taxon>Dikarya</taxon>
        <taxon>Ascomycota</taxon>
        <taxon>Pezizomycotina</taxon>
        <taxon>Eurotiomycetes</taxon>
        <taxon>Eurotiomycetidae</taxon>
        <taxon>Eurotiales</taxon>
        <taxon>Aspergillaceae</taxon>
        <taxon>Aspergillus</taxon>
        <taxon>Aspergillus subgen. Circumdati</taxon>
    </lineage>
</organism>
<dbReference type="Proteomes" id="UP000326289">
    <property type="component" value="Unassembled WGS sequence"/>
</dbReference>
<dbReference type="EMBL" id="ML732803">
    <property type="protein sequence ID" value="KAB8272687.1"/>
    <property type="molecule type" value="Genomic_DNA"/>
</dbReference>
<dbReference type="SUPFAM" id="SSF52540">
    <property type="entry name" value="P-loop containing nucleoside triphosphate hydrolases"/>
    <property type="match status" value="1"/>
</dbReference>
<gene>
    <name evidence="4" type="ORF">BDV30DRAFT_211801</name>
</gene>
<keyword evidence="2" id="KW-0732">Signal</keyword>
<evidence type="ECO:0000256" key="1">
    <source>
        <dbReference type="ARBA" id="ARBA00022737"/>
    </source>
</evidence>
<dbReference type="PANTHER" id="PTHR10039:SF5">
    <property type="entry name" value="NACHT DOMAIN-CONTAINING PROTEIN"/>
    <property type="match status" value="1"/>
</dbReference>